<sequence>MLPISSSPPVEDQVPQPPTERKKGGEKKKKVVMKMFYKARLGESNDDSNDLGEDPFSNLEIVWNLTDKLAMPEMVDRMANLDHAQLIWDSLGTFLKILEAKIQAVEEFKASSEMRNLNVKFGQQTFIKGFELYEDGVARKFFELDLSFLDEKVFNEEEGPSIAAIDPSPTKVALEPFKPIIEVPEPALELEVAGNAPTSSVVTSPKSVVVLMSRMREIQKQAATGDLERGRHGIYFFEGSNIVSGYVDSSGGASDRVWWLWVP</sequence>
<reference evidence="2" key="2">
    <citation type="submission" date="2019-07" db="EMBL/GenBank/DDBJ databases">
        <authorList>
            <person name="Yang Y."/>
            <person name="Bocs S."/>
            <person name="Baudouin L."/>
        </authorList>
    </citation>
    <scope>NUCLEOTIDE SEQUENCE</scope>
    <source>
        <tissue evidence="2">Spear leaf of Hainan Tall coconut</tissue>
    </source>
</reference>
<dbReference type="Proteomes" id="UP000797356">
    <property type="component" value="Chromosome 10"/>
</dbReference>
<evidence type="ECO:0000313" key="3">
    <source>
        <dbReference type="Proteomes" id="UP000797356"/>
    </source>
</evidence>
<dbReference type="EMBL" id="CM017881">
    <property type="protein sequence ID" value="KAG1362585.1"/>
    <property type="molecule type" value="Genomic_DNA"/>
</dbReference>
<evidence type="ECO:0000256" key="1">
    <source>
        <dbReference type="SAM" id="MobiDB-lite"/>
    </source>
</evidence>
<feature type="region of interest" description="Disordered" evidence="1">
    <location>
        <begin position="1"/>
        <end position="29"/>
    </location>
</feature>
<comment type="caution">
    <text evidence="2">The sequence shown here is derived from an EMBL/GenBank/DDBJ whole genome shotgun (WGS) entry which is preliminary data.</text>
</comment>
<evidence type="ECO:0000313" key="2">
    <source>
        <dbReference type="EMBL" id="KAG1362585.1"/>
    </source>
</evidence>
<protein>
    <submittedName>
        <fullName evidence="2">Uncharacterized protein</fullName>
    </submittedName>
</protein>
<reference evidence="2" key="1">
    <citation type="journal article" date="2017" name="Gigascience">
        <title>The genome draft of coconut (Cocos nucifera).</title>
        <authorList>
            <person name="Xiao Y."/>
            <person name="Xu P."/>
            <person name="Fan H."/>
            <person name="Baudouin L."/>
            <person name="Xia W."/>
            <person name="Bocs S."/>
            <person name="Xu J."/>
            <person name="Li Q."/>
            <person name="Guo A."/>
            <person name="Zhou L."/>
            <person name="Li J."/>
            <person name="Wu Y."/>
            <person name="Ma Z."/>
            <person name="Armero A."/>
            <person name="Issali A.E."/>
            <person name="Liu N."/>
            <person name="Peng M."/>
            <person name="Yang Y."/>
        </authorList>
    </citation>
    <scope>NUCLEOTIDE SEQUENCE</scope>
    <source>
        <tissue evidence="2">Spear leaf of Hainan Tall coconut</tissue>
    </source>
</reference>
<organism evidence="2 3">
    <name type="scientific">Cocos nucifera</name>
    <name type="common">Coconut palm</name>
    <dbReference type="NCBI Taxonomy" id="13894"/>
    <lineage>
        <taxon>Eukaryota</taxon>
        <taxon>Viridiplantae</taxon>
        <taxon>Streptophyta</taxon>
        <taxon>Embryophyta</taxon>
        <taxon>Tracheophyta</taxon>
        <taxon>Spermatophyta</taxon>
        <taxon>Magnoliopsida</taxon>
        <taxon>Liliopsida</taxon>
        <taxon>Arecaceae</taxon>
        <taxon>Arecoideae</taxon>
        <taxon>Cocoseae</taxon>
        <taxon>Attaleinae</taxon>
        <taxon>Cocos</taxon>
    </lineage>
</organism>
<dbReference type="AlphaFoldDB" id="A0A8K0IMD1"/>
<gene>
    <name evidence="2" type="ORF">COCNU_10G008040</name>
</gene>
<accession>A0A8K0IMD1</accession>
<name>A0A8K0IMD1_COCNU</name>
<proteinExistence type="predicted"/>
<keyword evidence="3" id="KW-1185">Reference proteome</keyword>